<dbReference type="GeneID" id="78316412"/>
<protein>
    <submittedName>
        <fullName evidence="1">Competence protein ComFB</fullName>
    </submittedName>
</protein>
<dbReference type="RefSeq" id="WP_159446165.1">
    <property type="nucleotide sequence ID" value="NZ_FUWG01000007.1"/>
</dbReference>
<keyword evidence="2" id="KW-1185">Reference proteome</keyword>
<dbReference type="InterPro" id="IPR019657">
    <property type="entry name" value="ComFB"/>
</dbReference>
<gene>
    <name evidence="1" type="ORF">SAMN02745149_01114</name>
</gene>
<accession>A0A1T4KBZ0</accession>
<dbReference type="OrthoDB" id="357845at2"/>
<name>A0A1T4KBZ0_TREPO</name>
<sequence length="233" mass="26446">MNVHNQMEEYVSDRVRDIYRQLKEKESPWLTCSCESCILDSISYVLNRVAPHYVVSGRGAVYSSQVLNNSQLRADVDALAVEAIRIINSVQRPYHKLSSNLIAMSSQNEQQPFFNFPVLNGSVYDGSTFEPVIDAEITLKSKNGVVIMQDFSWPNPCRTYKSTKGSFSFWPESIPASKENEIRKFTFTAEAKASGYQTVSHAFEIVLSGEPKKRIYINNSLTMKIPDFIMFNS</sequence>
<dbReference type="STRING" id="261392.SAMN02745149_01114"/>
<evidence type="ECO:0000313" key="1">
    <source>
        <dbReference type="EMBL" id="SJZ39964.1"/>
    </source>
</evidence>
<reference evidence="1 2" key="1">
    <citation type="submission" date="2017-02" db="EMBL/GenBank/DDBJ databases">
        <authorList>
            <person name="Peterson S.W."/>
        </authorList>
    </citation>
    <scope>NUCLEOTIDE SEQUENCE [LARGE SCALE GENOMIC DNA]</scope>
    <source>
        <strain evidence="1 2">ATCC BAA-908</strain>
    </source>
</reference>
<proteinExistence type="predicted"/>
<dbReference type="Proteomes" id="UP000190423">
    <property type="component" value="Unassembled WGS sequence"/>
</dbReference>
<dbReference type="Pfam" id="PF10719">
    <property type="entry name" value="ComFB"/>
    <property type="match status" value="1"/>
</dbReference>
<dbReference type="AlphaFoldDB" id="A0A1T4KBZ0"/>
<dbReference type="EMBL" id="FUWG01000007">
    <property type="protein sequence ID" value="SJZ39964.1"/>
    <property type="molecule type" value="Genomic_DNA"/>
</dbReference>
<evidence type="ECO:0000313" key="2">
    <source>
        <dbReference type="Proteomes" id="UP000190423"/>
    </source>
</evidence>
<organism evidence="1 2">
    <name type="scientific">Treponema porcinum</name>
    <dbReference type="NCBI Taxonomy" id="261392"/>
    <lineage>
        <taxon>Bacteria</taxon>
        <taxon>Pseudomonadati</taxon>
        <taxon>Spirochaetota</taxon>
        <taxon>Spirochaetia</taxon>
        <taxon>Spirochaetales</taxon>
        <taxon>Treponemataceae</taxon>
        <taxon>Treponema</taxon>
    </lineage>
</organism>